<sequence>MEQVLVSQTKNYLVLKIPLQAVKRRRVLIGDPERAAVLEGLRAIEEGRISKPFNNTKEAVAFLRTSVVPLPQNDTLDTFRNSKKGKKDFFYSY</sequence>
<dbReference type="Proteomes" id="UP000229784">
    <property type="component" value="Unassembled WGS sequence"/>
</dbReference>
<gene>
    <name evidence="1" type="ORF">COT20_00205</name>
</gene>
<organism evidence="1 2">
    <name type="scientific">bacterium (Candidatus Gribaldobacteria) CG08_land_8_20_14_0_20_39_15</name>
    <dbReference type="NCBI Taxonomy" id="2014273"/>
    <lineage>
        <taxon>Bacteria</taxon>
        <taxon>Candidatus Gribaldobacteria</taxon>
    </lineage>
</organism>
<accession>A0A2M6XVB6</accession>
<evidence type="ECO:0000313" key="1">
    <source>
        <dbReference type="EMBL" id="PIU16561.1"/>
    </source>
</evidence>
<reference evidence="2" key="1">
    <citation type="submission" date="2017-09" db="EMBL/GenBank/DDBJ databases">
        <title>Depth-based differentiation of microbial function through sediment-hosted aquifers and enrichment of novel symbionts in the deep terrestrial subsurface.</title>
        <authorList>
            <person name="Probst A.J."/>
            <person name="Ladd B."/>
            <person name="Jarett J.K."/>
            <person name="Geller-Mcgrath D.E."/>
            <person name="Sieber C.M.K."/>
            <person name="Emerson J.B."/>
            <person name="Anantharaman K."/>
            <person name="Thomas B.C."/>
            <person name="Malmstrom R."/>
            <person name="Stieglmeier M."/>
            <person name="Klingl A."/>
            <person name="Woyke T."/>
            <person name="Ryan C.M."/>
            <person name="Banfield J.F."/>
        </authorList>
    </citation>
    <scope>NUCLEOTIDE SEQUENCE [LARGE SCALE GENOMIC DNA]</scope>
</reference>
<protein>
    <submittedName>
        <fullName evidence="1">Uncharacterized protein</fullName>
    </submittedName>
</protein>
<proteinExistence type="predicted"/>
<name>A0A2M6XVB6_9BACT</name>
<dbReference type="EMBL" id="PEXQ01000007">
    <property type="protein sequence ID" value="PIU16561.1"/>
    <property type="molecule type" value="Genomic_DNA"/>
</dbReference>
<comment type="caution">
    <text evidence="1">The sequence shown here is derived from an EMBL/GenBank/DDBJ whole genome shotgun (WGS) entry which is preliminary data.</text>
</comment>
<dbReference type="AlphaFoldDB" id="A0A2M6XVB6"/>
<evidence type="ECO:0000313" key="2">
    <source>
        <dbReference type="Proteomes" id="UP000229784"/>
    </source>
</evidence>